<dbReference type="RefSeq" id="WP_289231651.1">
    <property type="nucleotide sequence ID" value="NZ_AP027735.1"/>
</dbReference>
<accession>A0ABN6YS40</accession>
<dbReference type="EMBL" id="AP027735">
    <property type="protein sequence ID" value="BDZ59771.1"/>
    <property type="molecule type" value="Genomic_DNA"/>
</dbReference>
<proteinExistence type="predicted"/>
<reference evidence="1" key="1">
    <citation type="journal article" date="2014" name="Int. J. Syst. Evol. Microbiol.">
        <title>Complete genome of a new Firmicutes species belonging to the dominant human colonic microbiota ('Ruminococcus bicirculans') reveals two chromosomes and a selective capacity to utilize plant glucans.</title>
        <authorList>
            <consortium name="NISC Comparative Sequencing Program"/>
            <person name="Wegmann U."/>
            <person name="Louis P."/>
            <person name="Goesmann A."/>
            <person name="Henrissat B."/>
            <person name="Duncan S.H."/>
            <person name="Flint H.J."/>
        </authorList>
    </citation>
    <scope>NUCLEOTIDE SEQUENCE</scope>
    <source>
        <strain evidence="1">NBRC 110608</strain>
    </source>
</reference>
<reference evidence="1" key="2">
    <citation type="submission" date="2023-02" db="EMBL/GenBank/DDBJ databases">
        <authorList>
            <person name="Sun Q."/>
            <person name="Mori K."/>
        </authorList>
    </citation>
    <scope>NUCLEOTIDE SEQUENCE</scope>
    <source>
        <strain evidence="1">NBRC 110608</strain>
    </source>
</reference>
<sequence>MNGSTVIGYRVDPGTRAALDGLGTELERIAEFQTRAPDWWRVAKCVGGVSALEPCLKG</sequence>
<protein>
    <submittedName>
        <fullName evidence="1">Uncharacterized protein</fullName>
    </submittedName>
</protein>
<name>A0ABN6YS40_9MICO</name>
<organism evidence="1">
    <name type="scientific">Barrientosiimonas endolithica</name>
    <dbReference type="NCBI Taxonomy" id="1535208"/>
    <lineage>
        <taxon>Bacteria</taxon>
        <taxon>Bacillati</taxon>
        <taxon>Actinomycetota</taxon>
        <taxon>Actinomycetes</taxon>
        <taxon>Micrococcales</taxon>
        <taxon>Dermacoccaceae</taxon>
        <taxon>Barrientosiimonas</taxon>
    </lineage>
</organism>
<evidence type="ECO:0000313" key="1">
    <source>
        <dbReference type="EMBL" id="BDZ59771.1"/>
    </source>
</evidence>
<gene>
    <name evidence="1" type="ORF">GCM10025872_34280</name>
</gene>